<name>A0A6N6M913_9FLAO</name>
<dbReference type="AlphaFoldDB" id="A0A6N6M913"/>
<dbReference type="OrthoDB" id="820612at2"/>
<dbReference type="InterPro" id="IPR026444">
    <property type="entry name" value="Secre_tail"/>
</dbReference>
<dbReference type="EMBL" id="WACR01000005">
    <property type="protein sequence ID" value="KAB1064528.1"/>
    <property type="molecule type" value="Genomic_DNA"/>
</dbReference>
<dbReference type="GO" id="GO:0005975">
    <property type="term" value="P:carbohydrate metabolic process"/>
    <property type="evidence" value="ECO:0007669"/>
    <property type="project" value="UniProtKB-ARBA"/>
</dbReference>
<dbReference type="GO" id="GO:0004553">
    <property type="term" value="F:hydrolase activity, hydrolyzing O-glycosyl compounds"/>
    <property type="evidence" value="ECO:0007669"/>
    <property type="project" value="UniProtKB-ARBA"/>
</dbReference>
<feature type="domain" description="Fibronectin type-III" evidence="4">
    <location>
        <begin position="238"/>
        <end position="326"/>
    </location>
</feature>
<dbReference type="Pfam" id="PF00041">
    <property type="entry name" value="fn3"/>
    <property type="match status" value="1"/>
</dbReference>
<dbReference type="PROSITE" id="PS50060">
    <property type="entry name" value="MAM_2"/>
    <property type="match status" value="1"/>
</dbReference>
<feature type="domain" description="MAM" evidence="3">
    <location>
        <begin position="338"/>
        <end position="503"/>
    </location>
</feature>
<reference evidence="5 6" key="1">
    <citation type="submission" date="2019-09" db="EMBL/GenBank/DDBJ databases">
        <title>Genomes of Cryomorphaceae.</title>
        <authorList>
            <person name="Bowman J.P."/>
        </authorList>
    </citation>
    <scope>NUCLEOTIDE SEQUENCE [LARGE SCALE GENOMIC DNA]</scope>
    <source>
        <strain evidence="5 6">KCTC 52047</strain>
    </source>
</reference>
<keyword evidence="6" id="KW-1185">Reference proteome</keyword>
<accession>A0A6N6M913</accession>
<dbReference type="SUPFAM" id="SSF49265">
    <property type="entry name" value="Fibronectin type III"/>
    <property type="match status" value="1"/>
</dbReference>
<organism evidence="5 6">
    <name type="scientific">Salibacter halophilus</name>
    <dbReference type="NCBI Taxonomy" id="1803916"/>
    <lineage>
        <taxon>Bacteria</taxon>
        <taxon>Pseudomonadati</taxon>
        <taxon>Bacteroidota</taxon>
        <taxon>Flavobacteriia</taxon>
        <taxon>Flavobacteriales</taxon>
        <taxon>Salibacteraceae</taxon>
        <taxon>Salibacter</taxon>
    </lineage>
</organism>
<dbReference type="PROSITE" id="PS50853">
    <property type="entry name" value="FN3"/>
    <property type="match status" value="1"/>
</dbReference>
<evidence type="ECO:0000259" key="3">
    <source>
        <dbReference type="PROSITE" id="PS50060"/>
    </source>
</evidence>
<proteinExistence type="predicted"/>
<dbReference type="InterPro" id="IPR003961">
    <property type="entry name" value="FN3_dom"/>
</dbReference>
<dbReference type="InterPro" id="IPR013783">
    <property type="entry name" value="Ig-like_fold"/>
</dbReference>
<evidence type="ECO:0000256" key="2">
    <source>
        <dbReference type="SAM" id="MobiDB-lite"/>
    </source>
</evidence>
<dbReference type="NCBIfam" id="TIGR04183">
    <property type="entry name" value="Por_Secre_tail"/>
    <property type="match status" value="1"/>
</dbReference>
<dbReference type="Pfam" id="PF00629">
    <property type="entry name" value="MAM"/>
    <property type="match status" value="1"/>
</dbReference>
<dbReference type="SUPFAM" id="SSF49899">
    <property type="entry name" value="Concanavalin A-like lectins/glucanases"/>
    <property type="match status" value="1"/>
</dbReference>
<dbReference type="Gene3D" id="2.60.120.200">
    <property type="match status" value="1"/>
</dbReference>
<keyword evidence="1" id="KW-0732">Signal</keyword>
<sequence>MFMRRKNYFNRERLGISSLLKGTVLSALLFLSAVGFSQCYYTVELYDSFGDGWNGNDLEINWGSNNQTVTLGSGSFDTIMVPVYNGMPFSLDYLGGGSFNSEVSFALLDDAGTTLYTSPSGPSTGIAYSQNVSGCPTCTYTLELYDSFGDGWNGNDIEVTTGSNSQTYTLGSGSFTSINITVSTGLPITLDYLGGGSFNSEVSFSLFDASGGTLYASPSGPSTGIAYSSNASCPQCPAPSNITFSNITSTSATVSWTGNGSNFEYAVVPAGSPAPTSGTAVTSSSVTISTGLSAASSYDFYVLEVCGGPAGNSAWSGPHFFQTAIQFPQGTNCTVGYDSLLFEEEFNSLTNWTNSPAEWNTNSGTTGSSNTGPSGAQSGFSYAYVETSGFYNSTTDLTSPLIELSNFGGDAELTFWMHAYGAQIGTLDVDIATSQSGPYTTEFTWSGQFQTDETDPWQHIGVDLSSYVGQDIYVRFSYTSGSSFTSDIAIDQVRVNACFDCSYLSVDLGNDTTYCANQGISLPLDAGAADSYMWSTNETTQSITVDTAGSYSVTKDVAGCPVSDTIELFTTPFINLDLGPDTSYCADESINLSLNAQNPTASFLWTDSTTSQFYTVDTAGIYTVTVTDTNGCSTSDGVYVVEHQIPNVVLPADSDYCADQTIAYTLNAGNPLATGYLWQDNSTNQTFTATTAGTYWVEVTDMNGCTNADTMEIIEDPLPVVNLGNDTSYCDSEDFNITLDADNPTADFWWNDGSDDQTLLVNSNGTYWVEVTSTQNCVNSDTLVVIENQSPEVDLGNDTVLSPGYTITLHAGNAGNYLWNDGSTDTTRTVSWGDIPGEFSVQVISDDGCINADFIYIDANTGIEEVVNGDIKVYPNPTRDNANIDMNLKESGEMTIEVYSLSGQLLQQQQVGATAGHQVVPVDLSRVESGMYIINLKLNNERIANFNITKM</sequence>
<dbReference type="GO" id="GO:0016020">
    <property type="term" value="C:membrane"/>
    <property type="evidence" value="ECO:0007669"/>
    <property type="project" value="InterPro"/>
</dbReference>
<feature type="region of interest" description="Disordered" evidence="2">
    <location>
        <begin position="353"/>
        <end position="374"/>
    </location>
</feature>
<dbReference type="Gene3D" id="2.60.40.10">
    <property type="entry name" value="Immunoglobulins"/>
    <property type="match status" value="1"/>
</dbReference>
<gene>
    <name evidence="5" type="ORF">F3059_07475</name>
</gene>
<evidence type="ECO:0000256" key="1">
    <source>
        <dbReference type="ARBA" id="ARBA00022729"/>
    </source>
</evidence>
<dbReference type="InterPro" id="IPR000998">
    <property type="entry name" value="MAM_dom"/>
</dbReference>
<dbReference type="InterPro" id="IPR035986">
    <property type="entry name" value="PKD_dom_sf"/>
</dbReference>
<dbReference type="InterPro" id="IPR013320">
    <property type="entry name" value="ConA-like_dom_sf"/>
</dbReference>
<dbReference type="SUPFAM" id="SSF49299">
    <property type="entry name" value="PKD domain"/>
    <property type="match status" value="1"/>
</dbReference>
<dbReference type="CDD" id="cd00063">
    <property type="entry name" value="FN3"/>
    <property type="match status" value="1"/>
</dbReference>
<evidence type="ECO:0000259" key="4">
    <source>
        <dbReference type="PROSITE" id="PS50853"/>
    </source>
</evidence>
<feature type="compositionally biased region" description="Low complexity" evidence="2">
    <location>
        <begin position="360"/>
        <end position="374"/>
    </location>
</feature>
<dbReference type="InterPro" id="IPR036116">
    <property type="entry name" value="FN3_sf"/>
</dbReference>
<evidence type="ECO:0000313" key="6">
    <source>
        <dbReference type="Proteomes" id="UP000435357"/>
    </source>
</evidence>
<dbReference type="SMART" id="SM00137">
    <property type="entry name" value="MAM"/>
    <property type="match status" value="1"/>
</dbReference>
<dbReference type="SMART" id="SM00060">
    <property type="entry name" value="FN3"/>
    <property type="match status" value="1"/>
</dbReference>
<protein>
    <submittedName>
        <fullName evidence="5">T9SS type A sorting domain-containing protein</fullName>
    </submittedName>
</protein>
<evidence type="ECO:0000313" key="5">
    <source>
        <dbReference type="EMBL" id="KAB1064528.1"/>
    </source>
</evidence>
<comment type="caution">
    <text evidence="5">The sequence shown here is derived from an EMBL/GenBank/DDBJ whole genome shotgun (WGS) entry which is preliminary data.</text>
</comment>
<dbReference type="Pfam" id="PF18962">
    <property type="entry name" value="Por_Secre_tail"/>
    <property type="match status" value="1"/>
</dbReference>
<dbReference type="Proteomes" id="UP000435357">
    <property type="component" value="Unassembled WGS sequence"/>
</dbReference>
<dbReference type="NCBIfam" id="NF038128">
    <property type="entry name" value="choice_anch_J"/>
    <property type="match status" value="1"/>
</dbReference>